<keyword evidence="2" id="KW-1003">Cell membrane</keyword>
<evidence type="ECO:0000256" key="2">
    <source>
        <dbReference type="ARBA" id="ARBA00022475"/>
    </source>
</evidence>
<keyword evidence="10" id="KW-0393">Immunoglobulin domain</keyword>
<evidence type="ECO:0000256" key="6">
    <source>
        <dbReference type="ARBA" id="ARBA00023136"/>
    </source>
</evidence>
<dbReference type="InterPro" id="IPR013783">
    <property type="entry name" value="Ig-like_fold"/>
</dbReference>
<dbReference type="Proteomes" id="UP000472266">
    <property type="component" value="Chromosome 2"/>
</dbReference>
<dbReference type="InterPro" id="IPR036179">
    <property type="entry name" value="Ig-like_dom_sf"/>
</dbReference>
<dbReference type="Pfam" id="PF07686">
    <property type="entry name" value="V-set"/>
    <property type="match status" value="1"/>
</dbReference>
<evidence type="ECO:0000256" key="10">
    <source>
        <dbReference type="ARBA" id="ARBA00023319"/>
    </source>
</evidence>
<organism evidence="12 13">
    <name type="scientific">Strigops habroptila</name>
    <name type="common">Kakapo</name>
    <dbReference type="NCBI Taxonomy" id="2489341"/>
    <lineage>
        <taxon>Eukaryota</taxon>
        <taxon>Metazoa</taxon>
        <taxon>Chordata</taxon>
        <taxon>Craniata</taxon>
        <taxon>Vertebrata</taxon>
        <taxon>Euteleostomi</taxon>
        <taxon>Archelosauria</taxon>
        <taxon>Archosauria</taxon>
        <taxon>Dinosauria</taxon>
        <taxon>Saurischia</taxon>
        <taxon>Theropoda</taxon>
        <taxon>Coelurosauria</taxon>
        <taxon>Aves</taxon>
        <taxon>Neognathae</taxon>
        <taxon>Neoaves</taxon>
        <taxon>Telluraves</taxon>
        <taxon>Australaves</taxon>
        <taxon>Psittaciformes</taxon>
        <taxon>Psittacidae</taxon>
        <taxon>Strigops</taxon>
    </lineage>
</organism>
<dbReference type="PANTHER" id="PTHR25466">
    <property type="entry name" value="T-LYMPHOCYTE ACTIVATION ANTIGEN"/>
    <property type="match status" value="1"/>
</dbReference>
<reference evidence="12" key="2">
    <citation type="submission" date="2025-08" db="UniProtKB">
        <authorList>
            <consortium name="Ensembl"/>
        </authorList>
    </citation>
    <scope>IDENTIFICATION</scope>
</reference>
<dbReference type="InterPro" id="IPR051713">
    <property type="entry name" value="T-cell_Activation_Regulation"/>
</dbReference>
<evidence type="ECO:0000256" key="9">
    <source>
        <dbReference type="ARBA" id="ARBA00023180"/>
    </source>
</evidence>
<evidence type="ECO:0000313" key="12">
    <source>
        <dbReference type="Ensembl" id="ENSSHBP00005011692.1"/>
    </source>
</evidence>
<dbReference type="AlphaFoldDB" id="A0A672UD07"/>
<keyword evidence="6" id="KW-0472">Membrane</keyword>
<dbReference type="InterPro" id="IPR013106">
    <property type="entry name" value="Ig_V-set"/>
</dbReference>
<keyword evidence="5" id="KW-1133">Transmembrane helix</keyword>
<evidence type="ECO:0000259" key="11">
    <source>
        <dbReference type="PROSITE" id="PS50835"/>
    </source>
</evidence>
<accession>A0A672UD07</accession>
<comment type="subcellular location">
    <subcellularLocation>
        <location evidence="1">Cell membrane</location>
        <topology evidence="1">Single-pass type I membrane protein</topology>
    </subcellularLocation>
</comment>
<dbReference type="InterPro" id="IPR007110">
    <property type="entry name" value="Ig-like_dom"/>
</dbReference>
<dbReference type="GO" id="GO:0031295">
    <property type="term" value="P:T cell costimulation"/>
    <property type="evidence" value="ECO:0007669"/>
    <property type="project" value="TreeGrafter"/>
</dbReference>
<sequence length="216" mass="24117">MQDLSLADVTPFSRFSFSSDLLPTKATLAYLCLQILGNLVSLALLHTEKVVWFFIPGQPDTTCHAFVGETVVLPCTTSSPGKLTLSNSMLFWQIEADNPQHTIVVHFVLNGQDLPQFQNDNYHGRTSLFFDQMKHGNFSLKLSNVQLLDTAVYSCIYKQTGDHSDKTQKSNVKLIVSGKIFLSHLVIYGFVQSSIHLVPEEQESISLFALGSVKQY</sequence>
<evidence type="ECO:0000256" key="7">
    <source>
        <dbReference type="ARBA" id="ARBA00023157"/>
    </source>
</evidence>
<evidence type="ECO:0000256" key="8">
    <source>
        <dbReference type="ARBA" id="ARBA00023170"/>
    </source>
</evidence>
<dbReference type="GO" id="GO:0006955">
    <property type="term" value="P:immune response"/>
    <property type="evidence" value="ECO:0007669"/>
    <property type="project" value="TreeGrafter"/>
</dbReference>
<dbReference type="GeneTree" id="ENSGT01040000241275"/>
<dbReference type="PROSITE" id="PS50835">
    <property type="entry name" value="IG_LIKE"/>
    <property type="match status" value="1"/>
</dbReference>
<keyword evidence="9" id="KW-0325">Glycoprotein</keyword>
<keyword evidence="4" id="KW-0732">Signal</keyword>
<keyword evidence="13" id="KW-1185">Reference proteome</keyword>
<dbReference type="GO" id="GO:0071222">
    <property type="term" value="P:cellular response to lipopolysaccharide"/>
    <property type="evidence" value="ECO:0007669"/>
    <property type="project" value="TreeGrafter"/>
</dbReference>
<dbReference type="GO" id="GO:0042130">
    <property type="term" value="P:negative regulation of T cell proliferation"/>
    <property type="evidence" value="ECO:0007669"/>
    <property type="project" value="TreeGrafter"/>
</dbReference>
<dbReference type="SUPFAM" id="SSF48726">
    <property type="entry name" value="Immunoglobulin"/>
    <property type="match status" value="1"/>
</dbReference>
<evidence type="ECO:0000256" key="4">
    <source>
        <dbReference type="ARBA" id="ARBA00022729"/>
    </source>
</evidence>
<reference evidence="12" key="3">
    <citation type="submission" date="2025-09" db="UniProtKB">
        <authorList>
            <consortium name="Ensembl"/>
        </authorList>
    </citation>
    <scope>IDENTIFICATION</scope>
</reference>
<keyword evidence="7" id="KW-1015">Disulfide bond</keyword>
<keyword evidence="3" id="KW-0812">Transmembrane</keyword>
<dbReference type="GO" id="GO:0009897">
    <property type="term" value="C:external side of plasma membrane"/>
    <property type="evidence" value="ECO:0007669"/>
    <property type="project" value="TreeGrafter"/>
</dbReference>
<name>A0A672UD07_STRHB</name>
<dbReference type="Gene3D" id="2.60.40.10">
    <property type="entry name" value="Immunoglobulins"/>
    <property type="match status" value="1"/>
</dbReference>
<dbReference type="Ensembl" id="ENSSHBT00005014086.1">
    <property type="protein sequence ID" value="ENSSHBP00005011692.1"/>
    <property type="gene ID" value="ENSSHBG00005010205.1"/>
</dbReference>
<feature type="domain" description="Ig-like" evidence="11">
    <location>
        <begin position="68"/>
        <end position="173"/>
    </location>
</feature>
<evidence type="ECO:0000256" key="3">
    <source>
        <dbReference type="ARBA" id="ARBA00022692"/>
    </source>
</evidence>
<keyword evidence="8" id="KW-0675">Receptor</keyword>
<dbReference type="GO" id="GO:0007166">
    <property type="term" value="P:cell surface receptor signaling pathway"/>
    <property type="evidence" value="ECO:0007669"/>
    <property type="project" value="TreeGrafter"/>
</dbReference>
<dbReference type="FunFam" id="2.60.40.10:FF:000142">
    <property type="entry name" value="V-set domain-containing T-cell activation inhibitor 1"/>
    <property type="match status" value="1"/>
</dbReference>
<evidence type="ECO:0000256" key="1">
    <source>
        <dbReference type="ARBA" id="ARBA00004251"/>
    </source>
</evidence>
<reference evidence="12 13" key="1">
    <citation type="submission" date="2019-11" db="EMBL/GenBank/DDBJ databases">
        <title>Strigops habroptila (kakapo) genome, bStrHab1, primary haplotype, v2.</title>
        <authorList>
            <person name="Jarvis E.D."/>
            <person name="Howard J."/>
            <person name="Rhie A."/>
            <person name="Phillippy A."/>
            <person name="Korlach J."/>
            <person name="Digby A."/>
            <person name="Iorns D."/>
            <person name="Eason D."/>
            <person name="Robertson B."/>
            <person name="Raemaekers T."/>
            <person name="Howe K."/>
            <person name="Lewin H."/>
            <person name="Damas J."/>
            <person name="Hastie A."/>
            <person name="Tracey A."/>
            <person name="Chow W."/>
            <person name="Fedrigo O."/>
        </authorList>
    </citation>
    <scope>NUCLEOTIDE SEQUENCE [LARGE SCALE GENOMIC DNA]</scope>
</reference>
<protein>
    <recommendedName>
        <fullName evidence="11">Ig-like domain-containing protein</fullName>
    </recommendedName>
</protein>
<evidence type="ECO:0000313" key="13">
    <source>
        <dbReference type="Proteomes" id="UP000472266"/>
    </source>
</evidence>
<proteinExistence type="predicted"/>
<dbReference type="InParanoid" id="A0A672UD07"/>
<dbReference type="OMA" id="MLFWQIE"/>
<dbReference type="InterPro" id="IPR003599">
    <property type="entry name" value="Ig_sub"/>
</dbReference>
<dbReference type="GO" id="GO:0042102">
    <property type="term" value="P:positive regulation of T cell proliferation"/>
    <property type="evidence" value="ECO:0007669"/>
    <property type="project" value="TreeGrafter"/>
</dbReference>
<dbReference type="SMART" id="SM00409">
    <property type="entry name" value="IG"/>
    <property type="match status" value="1"/>
</dbReference>
<dbReference type="PANTHER" id="PTHR25466:SF14">
    <property type="entry name" value="BUTYROPHILIN SUBFAMILY 2 MEMBER A2-LIKE-RELATED"/>
    <property type="match status" value="1"/>
</dbReference>
<evidence type="ECO:0000256" key="5">
    <source>
        <dbReference type="ARBA" id="ARBA00022989"/>
    </source>
</evidence>